<dbReference type="Gramene" id="PNW71412">
    <property type="protein sequence ID" value="PNW71412"/>
    <property type="gene ID" value="CHLRE_16g653250v5"/>
</dbReference>
<proteinExistence type="predicted"/>
<feature type="compositionally biased region" description="Low complexity" evidence="1">
    <location>
        <begin position="133"/>
        <end position="150"/>
    </location>
</feature>
<dbReference type="InParanoid" id="A0A2K3CT06"/>
<organism evidence="2 3">
    <name type="scientific">Chlamydomonas reinhardtii</name>
    <name type="common">Chlamydomonas smithii</name>
    <dbReference type="NCBI Taxonomy" id="3055"/>
    <lineage>
        <taxon>Eukaryota</taxon>
        <taxon>Viridiplantae</taxon>
        <taxon>Chlorophyta</taxon>
        <taxon>core chlorophytes</taxon>
        <taxon>Chlorophyceae</taxon>
        <taxon>CS clade</taxon>
        <taxon>Chlamydomonadales</taxon>
        <taxon>Chlamydomonadaceae</taxon>
        <taxon>Chlamydomonas</taxon>
    </lineage>
</organism>
<accession>A0A2K3CT06</accession>
<keyword evidence="3" id="KW-1185">Reference proteome</keyword>
<evidence type="ECO:0000313" key="2">
    <source>
        <dbReference type="EMBL" id="PNW71412.1"/>
    </source>
</evidence>
<dbReference type="GeneID" id="5723700"/>
<dbReference type="EMBL" id="CM008977">
    <property type="protein sequence ID" value="PNW71412.1"/>
    <property type="molecule type" value="Genomic_DNA"/>
</dbReference>
<name>A0A2K3CT06_CHLRE</name>
<protein>
    <submittedName>
        <fullName evidence="2">Uncharacterized protein</fullName>
    </submittedName>
</protein>
<evidence type="ECO:0000256" key="1">
    <source>
        <dbReference type="SAM" id="MobiDB-lite"/>
    </source>
</evidence>
<dbReference type="Gene3D" id="2.120.10.30">
    <property type="entry name" value="TolB, C-terminal domain"/>
    <property type="match status" value="1"/>
</dbReference>
<dbReference type="RefSeq" id="XP_042915483.1">
    <property type="nucleotide sequence ID" value="XM_043070840.1"/>
</dbReference>
<evidence type="ECO:0000313" key="3">
    <source>
        <dbReference type="Proteomes" id="UP000006906"/>
    </source>
</evidence>
<dbReference type="KEGG" id="cre:CHLRE_16g653250v5"/>
<dbReference type="Proteomes" id="UP000006906">
    <property type="component" value="Chromosome 16"/>
</dbReference>
<reference evidence="2 3" key="1">
    <citation type="journal article" date="2007" name="Science">
        <title>The Chlamydomonas genome reveals the evolution of key animal and plant functions.</title>
        <authorList>
            <person name="Merchant S.S."/>
            <person name="Prochnik S.E."/>
            <person name="Vallon O."/>
            <person name="Harris E.H."/>
            <person name="Karpowicz S.J."/>
            <person name="Witman G.B."/>
            <person name="Terry A."/>
            <person name="Salamov A."/>
            <person name="Fritz-Laylin L.K."/>
            <person name="Marechal-Drouard L."/>
            <person name="Marshall W.F."/>
            <person name="Qu L.H."/>
            <person name="Nelson D.R."/>
            <person name="Sanderfoot A.A."/>
            <person name="Spalding M.H."/>
            <person name="Kapitonov V.V."/>
            <person name="Ren Q."/>
            <person name="Ferris P."/>
            <person name="Lindquist E."/>
            <person name="Shapiro H."/>
            <person name="Lucas S.M."/>
            <person name="Grimwood J."/>
            <person name="Schmutz J."/>
            <person name="Cardol P."/>
            <person name="Cerutti H."/>
            <person name="Chanfreau G."/>
            <person name="Chen C.L."/>
            <person name="Cognat V."/>
            <person name="Croft M.T."/>
            <person name="Dent R."/>
            <person name="Dutcher S."/>
            <person name="Fernandez E."/>
            <person name="Fukuzawa H."/>
            <person name="Gonzalez-Ballester D."/>
            <person name="Gonzalez-Halphen D."/>
            <person name="Hallmann A."/>
            <person name="Hanikenne M."/>
            <person name="Hippler M."/>
            <person name="Inwood W."/>
            <person name="Jabbari K."/>
            <person name="Kalanon M."/>
            <person name="Kuras R."/>
            <person name="Lefebvre P.A."/>
            <person name="Lemaire S.D."/>
            <person name="Lobanov A.V."/>
            <person name="Lohr M."/>
            <person name="Manuell A."/>
            <person name="Meier I."/>
            <person name="Mets L."/>
            <person name="Mittag M."/>
            <person name="Mittelmeier T."/>
            <person name="Moroney J.V."/>
            <person name="Moseley J."/>
            <person name="Napoli C."/>
            <person name="Nedelcu A.M."/>
            <person name="Niyogi K."/>
            <person name="Novoselov S.V."/>
            <person name="Paulsen I.T."/>
            <person name="Pazour G."/>
            <person name="Purton S."/>
            <person name="Ral J.P."/>
            <person name="Riano-Pachon D.M."/>
            <person name="Riekhof W."/>
            <person name="Rymarquis L."/>
            <person name="Schroda M."/>
            <person name="Stern D."/>
            <person name="Umen J."/>
            <person name="Willows R."/>
            <person name="Wilson N."/>
            <person name="Zimmer S.L."/>
            <person name="Allmer J."/>
            <person name="Balk J."/>
            <person name="Bisova K."/>
            <person name="Chen C.J."/>
            <person name="Elias M."/>
            <person name="Gendler K."/>
            <person name="Hauser C."/>
            <person name="Lamb M.R."/>
            <person name="Ledford H."/>
            <person name="Long J.C."/>
            <person name="Minagawa J."/>
            <person name="Page M.D."/>
            <person name="Pan J."/>
            <person name="Pootakham W."/>
            <person name="Roje S."/>
            <person name="Rose A."/>
            <person name="Stahlberg E."/>
            <person name="Terauchi A.M."/>
            <person name="Yang P."/>
            <person name="Ball S."/>
            <person name="Bowler C."/>
            <person name="Dieckmann C.L."/>
            <person name="Gladyshev V.N."/>
            <person name="Green P."/>
            <person name="Jorgensen R."/>
            <person name="Mayfield S."/>
            <person name="Mueller-Roeber B."/>
            <person name="Rajamani S."/>
            <person name="Sayre R.T."/>
            <person name="Brokstein P."/>
            <person name="Dubchak I."/>
            <person name="Goodstein D."/>
            <person name="Hornick L."/>
            <person name="Huang Y.W."/>
            <person name="Jhaveri J."/>
            <person name="Luo Y."/>
            <person name="Martinez D."/>
            <person name="Ngau W.C."/>
            <person name="Otillar B."/>
            <person name="Poliakov A."/>
            <person name="Porter A."/>
            <person name="Szajkowski L."/>
            <person name="Werner G."/>
            <person name="Zhou K."/>
            <person name="Grigoriev I.V."/>
            <person name="Rokhsar D.S."/>
            <person name="Grossman A.R."/>
        </authorList>
    </citation>
    <scope>NUCLEOTIDE SEQUENCE [LARGE SCALE GENOMIC DNA]</scope>
    <source>
        <strain evidence="3">CC-503</strain>
    </source>
</reference>
<gene>
    <name evidence="2" type="ORF">CHLRE_16g653250v5</name>
</gene>
<sequence length="226" mass="23238">MVGVHAALRAALYDAWSASVYVSLGNAILRLVESQVVHVAGNASAGESADGTGDVARLECRFQTQLASDNAGRLFFIDSALRIRKVQLPAAWRAGGTQWGKAWVRTLRLTAPGEIYSLAYVPPSPQPERPEQAAAAANGASTSAGDAVAGRVGGGGKWREHQRGGSVAGRGGGGGMLVYGTETALYKLPLAGTGATGRLQPQLLAGQEGTHACADGSGAQARFNKI</sequence>
<feature type="region of interest" description="Disordered" evidence="1">
    <location>
        <begin position="122"/>
        <end position="171"/>
    </location>
</feature>
<dbReference type="InterPro" id="IPR011042">
    <property type="entry name" value="6-blade_b-propeller_TolB-like"/>
</dbReference>
<dbReference type="AlphaFoldDB" id="A0A2K3CT06"/>